<evidence type="ECO:0000313" key="2">
    <source>
        <dbReference type="EMBL" id="GAI02423.1"/>
    </source>
</evidence>
<feature type="transmembrane region" description="Helical" evidence="1">
    <location>
        <begin position="12"/>
        <end position="32"/>
    </location>
</feature>
<accession>X1K773</accession>
<name>X1K773_9ZZZZ</name>
<protein>
    <submittedName>
        <fullName evidence="2">Uncharacterized protein</fullName>
    </submittedName>
</protein>
<dbReference type="EMBL" id="BARV01010836">
    <property type="protein sequence ID" value="GAI02423.1"/>
    <property type="molecule type" value="Genomic_DNA"/>
</dbReference>
<keyword evidence="1" id="KW-0472">Membrane</keyword>
<comment type="caution">
    <text evidence="2">The sequence shown here is derived from an EMBL/GenBank/DDBJ whole genome shotgun (WGS) entry which is preliminary data.</text>
</comment>
<evidence type="ECO:0000256" key="1">
    <source>
        <dbReference type="SAM" id="Phobius"/>
    </source>
</evidence>
<dbReference type="AlphaFoldDB" id="X1K773"/>
<keyword evidence="1" id="KW-1133">Transmembrane helix</keyword>
<proteinExistence type="predicted"/>
<sequence>MKEEKREVSPLWIIPISIILGIGAGLGLAIAVQAAPPKAGTILDVKWRETGTEEWHSSPLSVPGDTPVDIKWRVRNNSDYLATFTTGIISLDRYRLYPH</sequence>
<gene>
    <name evidence="2" type="ORF">S06H3_20819</name>
</gene>
<keyword evidence="1" id="KW-0812">Transmembrane</keyword>
<feature type="non-terminal residue" evidence="2">
    <location>
        <position position="99"/>
    </location>
</feature>
<organism evidence="2">
    <name type="scientific">marine sediment metagenome</name>
    <dbReference type="NCBI Taxonomy" id="412755"/>
    <lineage>
        <taxon>unclassified sequences</taxon>
        <taxon>metagenomes</taxon>
        <taxon>ecological metagenomes</taxon>
    </lineage>
</organism>
<reference evidence="2" key="1">
    <citation type="journal article" date="2014" name="Front. Microbiol.">
        <title>High frequency of phylogenetically diverse reductive dehalogenase-homologous genes in deep subseafloor sedimentary metagenomes.</title>
        <authorList>
            <person name="Kawai M."/>
            <person name="Futagami T."/>
            <person name="Toyoda A."/>
            <person name="Takaki Y."/>
            <person name="Nishi S."/>
            <person name="Hori S."/>
            <person name="Arai W."/>
            <person name="Tsubouchi T."/>
            <person name="Morono Y."/>
            <person name="Uchiyama I."/>
            <person name="Ito T."/>
            <person name="Fujiyama A."/>
            <person name="Inagaki F."/>
            <person name="Takami H."/>
        </authorList>
    </citation>
    <scope>NUCLEOTIDE SEQUENCE</scope>
    <source>
        <strain evidence="2">Expedition CK06-06</strain>
    </source>
</reference>